<evidence type="ECO:0000313" key="3">
    <source>
        <dbReference type="EnsemblMetazoa" id="XP_001943856.2"/>
    </source>
</evidence>
<name>A0A8R1VYR0_ACYPI</name>
<feature type="region of interest" description="Disordered" evidence="2">
    <location>
        <begin position="340"/>
        <end position="425"/>
    </location>
</feature>
<protein>
    <submittedName>
        <fullName evidence="3">Uncharacterized protein</fullName>
    </submittedName>
</protein>
<dbReference type="RefSeq" id="XP_001943856.2">
    <property type="nucleotide sequence ID" value="XM_001943821.4"/>
</dbReference>
<dbReference type="AlphaFoldDB" id="A0A8R1VYR0"/>
<dbReference type="KEGG" id="api:100163533"/>
<evidence type="ECO:0000256" key="2">
    <source>
        <dbReference type="SAM" id="MobiDB-lite"/>
    </source>
</evidence>
<dbReference type="GeneID" id="100163533"/>
<keyword evidence="4" id="KW-1185">Reference proteome</keyword>
<reference evidence="3" key="2">
    <citation type="submission" date="2022-06" db="UniProtKB">
        <authorList>
            <consortium name="EnsemblMetazoa"/>
        </authorList>
    </citation>
    <scope>IDENTIFICATION</scope>
</reference>
<dbReference type="Proteomes" id="UP000007819">
    <property type="component" value="Chromosome X"/>
</dbReference>
<feature type="compositionally biased region" description="Pro residues" evidence="2">
    <location>
        <begin position="345"/>
        <end position="356"/>
    </location>
</feature>
<dbReference type="OrthoDB" id="6620948at2759"/>
<evidence type="ECO:0000256" key="1">
    <source>
        <dbReference type="SAM" id="Coils"/>
    </source>
</evidence>
<feature type="compositionally biased region" description="Low complexity" evidence="2">
    <location>
        <begin position="82"/>
        <end position="96"/>
    </location>
</feature>
<feature type="coiled-coil region" evidence="1">
    <location>
        <begin position="8"/>
        <end position="42"/>
    </location>
</feature>
<dbReference type="EnsemblMetazoa" id="XM_001943821.4">
    <property type="protein sequence ID" value="XP_001943856.2"/>
    <property type="gene ID" value="LOC100163533"/>
</dbReference>
<feature type="compositionally biased region" description="Polar residues" evidence="2">
    <location>
        <begin position="357"/>
        <end position="369"/>
    </location>
</feature>
<feature type="region of interest" description="Disordered" evidence="2">
    <location>
        <begin position="256"/>
        <end position="280"/>
    </location>
</feature>
<proteinExistence type="predicted"/>
<sequence length="538" mass="58408">MQENKLSLAQINGRLSQLRDKRDELEEEKRALLNQSQATDDSMATSLVVPKTDSNCEPINNKTVVTNNINNAVVTNHRSTPLLQQQQQQQHLYRQQTTAVNAQSSAGSPAAGSGLSPLAQQSLMMHNSSTSNTGGSNQTLLVCSPATINAANNQNNNVTRSTMSLPASLSSTMTFTKFPTLYSSSTTHLLAPNVGTSNKMGRTPSPQPQNIQQQNYQQPQIVVPFPPYKPMNSGGSTTNNLNSTAPAPVVNSINQSLATGTNSNYPIENSNRRGNREDTTQSFNRNVWINNNCNNSNKNSQPNVSNYGSFYQPNSTSAVNYCVNNGILSSAPSLSSVNTVYSYSGPPPPPPPPPPRTESSNSVNLSVSTAGDHGAQQIPKPLSSHQHHQPHHHAHSHPPMYMSPGIRNQTSNHTYHPKPPHGVYPDDKLVPPPPSNFYQQQGNRNIHLSNTTTVTSQPHQMNQKPHNIGYPMRHPTAASPASQLSPAIIQSSQQHASYTVPTSSVTGYSNKPPATVVSTADMPRYQQQPPQTPMSRHE</sequence>
<evidence type="ECO:0000313" key="4">
    <source>
        <dbReference type="Proteomes" id="UP000007819"/>
    </source>
</evidence>
<feature type="compositionally biased region" description="Polar residues" evidence="2">
    <location>
        <begin position="256"/>
        <end position="269"/>
    </location>
</feature>
<keyword evidence="1" id="KW-0175">Coiled coil</keyword>
<feature type="region of interest" description="Disordered" evidence="2">
    <location>
        <begin position="82"/>
        <end position="116"/>
    </location>
</feature>
<feature type="compositionally biased region" description="Basic residues" evidence="2">
    <location>
        <begin position="385"/>
        <end position="396"/>
    </location>
</feature>
<organism evidence="3 4">
    <name type="scientific">Acyrthosiphon pisum</name>
    <name type="common">Pea aphid</name>
    <dbReference type="NCBI Taxonomy" id="7029"/>
    <lineage>
        <taxon>Eukaryota</taxon>
        <taxon>Metazoa</taxon>
        <taxon>Ecdysozoa</taxon>
        <taxon>Arthropoda</taxon>
        <taxon>Hexapoda</taxon>
        <taxon>Insecta</taxon>
        <taxon>Pterygota</taxon>
        <taxon>Neoptera</taxon>
        <taxon>Paraneoptera</taxon>
        <taxon>Hemiptera</taxon>
        <taxon>Sternorrhyncha</taxon>
        <taxon>Aphidomorpha</taxon>
        <taxon>Aphidoidea</taxon>
        <taxon>Aphididae</taxon>
        <taxon>Macrosiphini</taxon>
        <taxon>Acyrthosiphon</taxon>
    </lineage>
</organism>
<feature type="compositionally biased region" description="Low complexity" evidence="2">
    <location>
        <begin position="104"/>
        <end position="116"/>
    </location>
</feature>
<reference evidence="4" key="1">
    <citation type="submission" date="2010-06" db="EMBL/GenBank/DDBJ databases">
        <authorList>
            <person name="Jiang H."/>
            <person name="Abraham K."/>
            <person name="Ali S."/>
            <person name="Alsbrooks S.L."/>
            <person name="Anim B.N."/>
            <person name="Anosike U.S."/>
            <person name="Attaway T."/>
            <person name="Bandaranaike D.P."/>
            <person name="Battles P.K."/>
            <person name="Bell S.N."/>
            <person name="Bell A.V."/>
            <person name="Beltran B."/>
            <person name="Bickham C."/>
            <person name="Bustamante Y."/>
            <person name="Caleb T."/>
            <person name="Canada A."/>
            <person name="Cardenas V."/>
            <person name="Carter K."/>
            <person name="Chacko J."/>
            <person name="Chandrabose M.N."/>
            <person name="Chavez D."/>
            <person name="Chavez A."/>
            <person name="Chen L."/>
            <person name="Chu H.-S."/>
            <person name="Claassen K.J."/>
            <person name="Cockrell R."/>
            <person name="Collins M."/>
            <person name="Cooper J.A."/>
            <person name="Cree A."/>
            <person name="Curry S.M."/>
            <person name="Da Y."/>
            <person name="Dao M.D."/>
            <person name="Das B."/>
            <person name="Davila M.-L."/>
            <person name="Davy-Carroll L."/>
            <person name="Denson S."/>
            <person name="Dinh H."/>
            <person name="Ebong V.E."/>
            <person name="Edwards J.R."/>
            <person name="Egan A."/>
            <person name="El-Daye J."/>
            <person name="Escobedo L."/>
            <person name="Fernandez S."/>
            <person name="Fernando P.R."/>
            <person name="Flagg N."/>
            <person name="Forbes L.D."/>
            <person name="Fowler R.G."/>
            <person name="Fu Q."/>
            <person name="Gabisi R.A."/>
            <person name="Ganer J."/>
            <person name="Garbino Pronczuk A."/>
            <person name="Garcia R.M."/>
            <person name="Garner T."/>
            <person name="Garrett T.E."/>
            <person name="Gonzalez D.A."/>
            <person name="Hamid H."/>
            <person name="Hawkins E.S."/>
            <person name="Hirani K."/>
            <person name="Hogues M.E."/>
            <person name="Hollins B."/>
            <person name="Hsiao C.-H."/>
            <person name="Jabil R."/>
            <person name="James M.L."/>
            <person name="Jhangiani S.N."/>
            <person name="Johnson B."/>
            <person name="Johnson Q."/>
            <person name="Joshi V."/>
            <person name="Kalu J.B."/>
            <person name="Kam C."/>
            <person name="Kashfia A."/>
            <person name="Keebler J."/>
            <person name="Kisamo H."/>
            <person name="Kovar C.L."/>
            <person name="Lago L.A."/>
            <person name="Lai C.-Y."/>
            <person name="Laidlaw J."/>
            <person name="Lara F."/>
            <person name="Le T.-K."/>
            <person name="Lee S.L."/>
            <person name="Legall F.H."/>
            <person name="Lemon S.J."/>
            <person name="Lewis L.R."/>
            <person name="Li B."/>
            <person name="Liu Y."/>
            <person name="Liu Y.-S."/>
            <person name="Lopez J."/>
            <person name="Lozado R.J."/>
            <person name="Lu J."/>
            <person name="Madu R.C."/>
            <person name="Maheshwari M."/>
            <person name="Maheshwari R."/>
            <person name="Malloy K."/>
            <person name="Martinez E."/>
            <person name="Mathew T."/>
            <person name="Mercado I.C."/>
            <person name="Mercado C."/>
            <person name="Meyer B."/>
            <person name="Montgomery K."/>
            <person name="Morgan M.B."/>
            <person name="Munidasa M."/>
            <person name="Nazareth L.V."/>
            <person name="Nelson J."/>
            <person name="Ng B.M."/>
            <person name="Nguyen N.B."/>
            <person name="Nguyen P.Q."/>
            <person name="Nguyen T."/>
            <person name="Obregon M."/>
            <person name="Okwuonu G.O."/>
            <person name="Onwere C.G."/>
            <person name="Orozco G."/>
            <person name="Parra A."/>
            <person name="Patel S."/>
            <person name="Patil S."/>
            <person name="Perez A."/>
            <person name="Perez Y."/>
            <person name="Pham C."/>
            <person name="Primus E.L."/>
            <person name="Pu L.-L."/>
            <person name="Puazo M."/>
            <person name="Qin X."/>
            <person name="Quiroz J.B."/>
            <person name="Reese J."/>
            <person name="Richards S."/>
            <person name="Rives C.M."/>
            <person name="Robberts R."/>
            <person name="Ruiz S.J."/>
            <person name="Ruiz M.J."/>
            <person name="Santibanez J."/>
            <person name="Schneider B.W."/>
            <person name="Sisson I."/>
            <person name="Smith M."/>
            <person name="Sodergren E."/>
            <person name="Song X.-Z."/>
            <person name="Song B.B."/>
            <person name="Summersgill H."/>
            <person name="Thelus R."/>
            <person name="Thornton R.D."/>
            <person name="Trejos Z.Y."/>
            <person name="Usmani K."/>
            <person name="Vattathil S."/>
            <person name="Villasana D."/>
            <person name="Walker D.L."/>
            <person name="Wang S."/>
            <person name="Wang K."/>
            <person name="White C.S."/>
            <person name="Williams A.C."/>
            <person name="Williamson J."/>
            <person name="Wilson K."/>
            <person name="Woghiren I.O."/>
            <person name="Woodworth J.R."/>
            <person name="Worley K.C."/>
            <person name="Wright R.A."/>
            <person name="Wu W."/>
            <person name="Young L."/>
            <person name="Zhang L."/>
            <person name="Zhang J."/>
            <person name="Zhu Y."/>
            <person name="Muzny D.M."/>
            <person name="Weinstock G."/>
            <person name="Gibbs R.A."/>
        </authorList>
    </citation>
    <scope>NUCLEOTIDE SEQUENCE [LARGE SCALE GENOMIC DNA]</scope>
    <source>
        <strain evidence="4">LSR1</strain>
    </source>
</reference>
<feature type="compositionally biased region" description="Polar residues" evidence="2">
    <location>
        <begin position="479"/>
        <end position="509"/>
    </location>
</feature>
<accession>A0A8R1VYR0</accession>
<feature type="compositionally biased region" description="Basic and acidic residues" evidence="2">
    <location>
        <begin position="270"/>
        <end position="279"/>
    </location>
</feature>
<feature type="region of interest" description="Disordered" evidence="2">
    <location>
        <begin position="475"/>
        <end position="538"/>
    </location>
</feature>